<dbReference type="KEGG" id="pya:PYCH_01260"/>
<dbReference type="eggNOG" id="arCOG05747">
    <property type="taxonomic scope" value="Archaea"/>
</dbReference>
<evidence type="ECO:0000313" key="2">
    <source>
        <dbReference type="EMBL" id="AEH23835.1"/>
    </source>
</evidence>
<accession>F8AFT4</accession>
<dbReference type="RefSeq" id="WP_013904893.1">
    <property type="nucleotide sequence ID" value="NC_015680.1"/>
</dbReference>
<proteinExistence type="predicted"/>
<keyword evidence="3" id="KW-1185">Reference proteome</keyword>
<feature type="transmembrane region" description="Helical" evidence="1">
    <location>
        <begin position="66"/>
        <end position="88"/>
    </location>
</feature>
<feature type="transmembrane region" description="Helical" evidence="1">
    <location>
        <begin position="29"/>
        <end position="46"/>
    </location>
</feature>
<dbReference type="EMBL" id="CP002779">
    <property type="protein sequence ID" value="AEH23835.1"/>
    <property type="molecule type" value="Genomic_DNA"/>
</dbReference>
<sequence length="104" mass="11468">MKPLKLATSLLFLNGLLLLYYAHSLGSRAYLAFSLFSIGLALGLLWESRKAVKVALIYAASEFFFALLFLMAGNVLSAIDAGISLLIIHDIIGYIEKREQNCRA</sequence>
<keyword evidence="1" id="KW-1133">Transmembrane helix</keyword>
<dbReference type="STRING" id="529709.PYCH_01260"/>
<dbReference type="GeneID" id="10836707"/>
<dbReference type="AlphaFoldDB" id="F8AFT4"/>
<organism evidence="2 3">
    <name type="scientific">Pyrococcus yayanosii (strain CH1 / JCM 16557)</name>
    <dbReference type="NCBI Taxonomy" id="529709"/>
    <lineage>
        <taxon>Archaea</taxon>
        <taxon>Methanobacteriati</taxon>
        <taxon>Methanobacteriota</taxon>
        <taxon>Thermococci</taxon>
        <taxon>Thermococcales</taxon>
        <taxon>Thermococcaceae</taxon>
        <taxon>Pyrococcus</taxon>
    </lineage>
</organism>
<protein>
    <submittedName>
        <fullName evidence="2">Uncharacterized protein</fullName>
    </submittedName>
</protein>
<evidence type="ECO:0000313" key="3">
    <source>
        <dbReference type="Proteomes" id="UP000008386"/>
    </source>
</evidence>
<keyword evidence="1" id="KW-0472">Membrane</keyword>
<reference evidence="2 3" key="1">
    <citation type="journal article" date="2011" name="J. Bacteriol.">
        <title>Complete genome sequence of the obligate piezophilic hyperthermophilic archaeon Pyrococcus yayanosii CH1.</title>
        <authorList>
            <person name="Jun X."/>
            <person name="Lupeng L."/>
            <person name="Minjuan X."/>
            <person name="Oger P."/>
            <person name="Fengping W."/>
            <person name="Jebbar M."/>
            <person name="Xiang X."/>
        </authorList>
    </citation>
    <scope>NUCLEOTIDE SEQUENCE [LARGE SCALE GENOMIC DNA]</scope>
    <source>
        <strain evidence="3">CH1 / JCM 16557</strain>
    </source>
</reference>
<dbReference type="Proteomes" id="UP000008386">
    <property type="component" value="Chromosome"/>
</dbReference>
<gene>
    <name evidence="2" type="ordered locus">PYCH_01260</name>
</gene>
<dbReference type="OrthoDB" id="86311at2157"/>
<feature type="transmembrane region" description="Helical" evidence="1">
    <location>
        <begin position="6"/>
        <end position="22"/>
    </location>
</feature>
<name>F8AFT4_PYRYC</name>
<evidence type="ECO:0000256" key="1">
    <source>
        <dbReference type="SAM" id="Phobius"/>
    </source>
</evidence>
<dbReference type="HOGENOM" id="CLU_167326_0_0_2"/>
<keyword evidence="1" id="KW-0812">Transmembrane</keyword>